<dbReference type="InterPro" id="IPR024607">
    <property type="entry name" value="Sulfatase_CS"/>
</dbReference>
<dbReference type="InterPro" id="IPR002591">
    <property type="entry name" value="Phosphodiest/P_Trfase"/>
</dbReference>
<feature type="domain" description="N-sulphoglucosamine sulphohydrolase C-terminal" evidence="3">
    <location>
        <begin position="355"/>
        <end position="505"/>
    </location>
</feature>
<sequence length="511" mass="59081">MKYFNRLAILSILICFEFSCAEKVEEESQKPNILFVFVDDHAFQAISAYESRLKDLAPTPNIDRIAQNGMRFNRAYVTNSICAPSRATVLTGLHSHANGHLTNNDTFDGSQTTFPKLLQANGYQTALIGKWHLKSVPTGFDYWDILPGQGHYYNPDFITATDTIQQTGYVSEIITDKSLEWLKSQEESGKPFMLMMQHKAPHREWEKGPNQLALYEDVTFPEPDNLFDDYATRTSPARDQDMTIDKTMELKYDLKMWAPEDSSNNTYKRTAGRMNAEQKKAWDAIYDPIRLEFEKADLSGEDLVRWKYQRYMRDYLAVIRAVDESVGAVLDFLEENGLDENTLVVYTSDQGFYLGEHGWFDKRFMYEESFRTPLLMSWPGVIPAGSTSDALVSNLDFAQTFLDITETADPGTMQGMSLLPIMKGEQPENWRKSLYYAYYEYPGAHSVKKHEGAFDGRFKIIHFYESDEWEFYDLQNDPKEMNNVYSAPEMQNQVSRMQDELKRLKGEYKVE</sequence>
<dbReference type="CDD" id="cd16031">
    <property type="entry name" value="G6S_like"/>
    <property type="match status" value="1"/>
</dbReference>
<accession>A0ABV8AV03</accession>
<reference evidence="5" key="1">
    <citation type="journal article" date="2019" name="Int. J. Syst. Evol. Microbiol.">
        <title>The Global Catalogue of Microorganisms (GCM) 10K type strain sequencing project: providing services to taxonomists for standard genome sequencing and annotation.</title>
        <authorList>
            <consortium name="The Broad Institute Genomics Platform"/>
            <consortium name="The Broad Institute Genome Sequencing Center for Infectious Disease"/>
            <person name="Wu L."/>
            <person name="Ma J."/>
        </authorList>
    </citation>
    <scope>NUCLEOTIDE SEQUENCE [LARGE SCALE GENOMIC DNA]</scope>
    <source>
        <strain evidence="5">CCUG 60523</strain>
    </source>
</reference>
<dbReference type="InterPro" id="IPR017850">
    <property type="entry name" value="Alkaline_phosphatase_core_sf"/>
</dbReference>
<dbReference type="EMBL" id="JBHRZS010000007">
    <property type="protein sequence ID" value="MFC3880604.1"/>
    <property type="molecule type" value="Genomic_DNA"/>
</dbReference>
<keyword evidence="2" id="KW-0378">Hydrolase</keyword>
<dbReference type="PROSITE" id="PS00523">
    <property type="entry name" value="SULFATASE_1"/>
    <property type="match status" value="1"/>
</dbReference>
<proteinExistence type="inferred from homology"/>
<protein>
    <submittedName>
        <fullName evidence="4">Sulfatase</fullName>
    </submittedName>
</protein>
<dbReference type="SUPFAM" id="SSF53649">
    <property type="entry name" value="Alkaline phosphatase-like"/>
    <property type="match status" value="1"/>
</dbReference>
<dbReference type="PANTHER" id="PTHR43108:SF6">
    <property type="entry name" value="N-SULPHOGLUCOSAMINE SULPHOHYDROLASE"/>
    <property type="match status" value="1"/>
</dbReference>
<dbReference type="InterPro" id="IPR032506">
    <property type="entry name" value="SGSH_C"/>
</dbReference>
<dbReference type="Gene3D" id="3.40.720.10">
    <property type="entry name" value="Alkaline Phosphatase, subunit A"/>
    <property type="match status" value="1"/>
</dbReference>
<dbReference type="Pfam" id="PF01663">
    <property type="entry name" value="Phosphodiest"/>
    <property type="match status" value="1"/>
</dbReference>
<keyword evidence="5" id="KW-1185">Reference proteome</keyword>
<comment type="caution">
    <text evidence="4">The sequence shown here is derived from an EMBL/GenBank/DDBJ whole genome shotgun (WGS) entry which is preliminary data.</text>
</comment>
<evidence type="ECO:0000313" key="5">
    <source>
        <dbReference type="Proteomes" id="UP001595805"/>
    </source>
</evidence>
<evidence type="ECO:0000256" key="2">
    <source>
        <dbReference type="ARBA" id="ARBA00022801"/>
    </source>
</evidence>
<comment type="similarity">
    <text evidence="1">Belongs to the sulfatase family.</text>
</comment>
<gene>
    <name evidence="4" type="ORF">ACFOSV_10470</name>
</gene>
<dbReference type="Proteomes" id="UP001595805">
    <property type="component" value="Unassembled WGS sequence"/>
</dbReference>
<dbReference type="RefSeq" id="WP_377905961.1">
    <property type="nucleotide sequence ID" value="NZ_JBHRZS010000007.1"/>
</dbReference>
<evidence type="ECO:0000259" key="3">
    <source>
        <dbReference type="Pfam" id="PF16347"/>
    </source>
</evidence>
<evidence type="ECO:0000313" key="4">
    <source>
        <dbReference type="EMBL" id="MFC3880604.1"/>
    </source>
</evidence>
<evidence type="ECO:0000256" key="1">
    <source>
        <dbReference type="ARBA" id="ARBA00008779"/>
    </source>
</evidence>
<dbReference type="PROSITE" id="PS00149">
    <property type="entry name" value="SULFATASE_2"/>
    <property type="match status" value="1"/>
</dbReference>
<name>A0ABV8AV03_9BACT</name>
<dbReference type="Pfam" id="PF16347">
    <property type="entry name" value="SGSH_C"/>
    <property type="match status" value="1"/>
</dbReference>
<dbReference type="PANTHER" id="PTHR43108">
    <property type="entry name" value="N-ACETYLGLUCOSAMINE-6-SULFATASE FAMILY MEMBER"/>
    <property type="match status" value="1"/>
</dbReference>
<organism evidence="4 5">
    <name type="scientific">Algoriphagus namhaensis</name>
    <dbReference type="NCBI Taxonomy" id="915353"/>
    <lineage>
        <taxon>Bacteria</taxon>
        <taxon>Pseudomonadati</taxon>
        <taxon>Bacteroidota</taxon>
        <taxon>Cytophagia</taxon>
        <taxon>Cytophagales</taxon>
        <taxon>Cyclobacteriaceae</taxon>
        <taxon>Algoriphagus</taxon>
    </lineage>
</organism>